<keyword evidence="3 10" id="KW-0812">Transmembrane</keyword>
<gene>
    <name evidence="12" type="ORF">GCM10009606_10680</name>
</gene>
<dbReference type="InterPro" id="IPR012932">
    <property type="entry name" value="VKOR"/>
</dbReference>
<evidence type="ECO:0000256" key="6">
    <source>
        <dbReference type="ARBA" id="ARBA00023002"/>
    </source>
</evidence>
<keyword evidence="9" id="KW-0676">Redox-active center</keyword>
<feature type="transmembrane region" description="Helical" evidence="10">
    <location>
        <begin position="25"/>
        <end position="47"/>
    </location>
</feature>
<keyword evidence="8" id="KW-1015">Disulfide bond</keyword>
<evidence type="ECO:0000256" key="3">
    <source>
        <dbReference type="ARBA" id="ARBA00022692"/>
    </source>
</evidence>
<feature type="transmembrane region" description="Helical" evidence="10">
    <location>
        <begin position="87"/>
        <end position="106"/>
    </location>
</feature>
<evidence type="ECO:0000256" key="1">
    <source>
        <dbReference type="ARBA" id="ARBA00004141"/>
    </source>
</evidence>
<keyword evidence="6" id="KW-0560">Oxidoreductase</keyword>
<dbReference type="SMART" id="SM00756">
    <property type="entry name" value="VKc"/>
    <property type="match status" value="1"/>
</dbReference>
<comment type="similarity">
    <text evidence="2">Belongs to the VKOR family.</text>
</comment>
<dbReference type="Gene3D" id="1.20.1440.130">
    <property type="entry name" value="VKOR domain"/>
    <property type="match status" value="1"/>
</dbReference>
<name>A0ABP4EU24_9ACTN</name>
<evidence type="ECO:0000313" key="13">
    <source>
        <dbReference type="Proteomes" id="UP001499979"/>
    </source>
</evidence>
<dbReference type="InterPro" id="IPR038354">
    <property type="entry name" value="VKOR_sf"/>
</dbReference>
<keyword evidence="4" id="KW-0874">Quinone</keyword>
<feature type="transmembrane region" description="Helical" evidence="10">
    <location>
        <begin position="187"/>
        <end position="207"/>
    </location>
</feature>
<dbReference type="Pfam" id="PF07884">
    <property type="entry name" value="VKOR"/>
    <property type="match status" value="1"/>
</dbReference>
<proteinExistence type="inferred from homology"/>
<evidence type="ECO:0000256" key="7">
    <source>
        <dbReference type="ARBA" id="ARBA00023136"/>
    </source>
</evidence>
<evidence type="ECO:0000256" key="4">
    <source>
        <dbReference type="ARBA" id="ARBA00022719"/>
    </source>
</evidence>
<evidence type="ECO:0000313" key="12">
    <source>
        <dbReference type="EMBL" id="GAA1132412.1"/>
    </source>
</evidence>
<dbReference type="EMBL" id="BAAAJE010000002">
    <property type="protein sequence ID" value="GAA1132412.1"/>
    <property type="molecule type" value="Genomic_DNA"/>
</dbReference>
<feature type="domain" description="Vitamin K epoxide reductase" evidence="11">
    <location>
        <begin position="24"/>
        <end position="165"/>
    </location>
</feature>
<organism evidence="12 13">
    <name type="scientific">Nocardioides aquiterrae</name>
    <dbReference type="NCBI Taxonomy" id="203799"/>
    <lineage>
        <taxon>Bacteria</taxon>
        <taxon>Bacillati</taxon>
        <taxon>Actinomycetota</taxon>
        <taxon>Actinomycetes</taxon>
        <taxon>Propionibacteriales</taxon>
        <taxon>Nocardioidaceae</taxon>
        <taxon>Nocardioides</taxon>
    </lineage>
</organism>
<keyword evidence="5 10" id="KW-1133">Transmembrane helix</keyword>
<evidence type="ECO:0000259" key="11">
    <source>
        <dbReference type="SMART" id="SM00756"/>
    </source>
</evidence>
<evidence type="ECO:0000256" key="2">
    <source>
        <dbReference type="ARBA" id="ARBA00006214"/>
    </source>
</evidence>
<comment type="caution">
    <text evidence="12">The sequence shown here is derived from an EMBL/GenBank/DDBJ whole genome shotgun (WGS) entry which is preliminary data.</text>
</comment>
<evidence type="ECO:0000256" key="5">
    <source>
        <dbReference type="ARBA" id="ARBA00022989"/>
    </source>
</evidence>
<evidence type="ECO:0000256" key="9">
    <source>
        <dbReference type="ARBA" id="ARBA00023284"/>
    </source>
</evidence>
<feature type="transmembrane region" description="Helical" evidence="10">
    <location>
        <begin position="140"/>
        <end position="166"/>
    </location>
</feature>
<keyword evidence="13" id="KW-1185">Reference proteome</keyword>
<evidence type="ECO:0000256" key="8">
    <source>
        <dbReference type="ARBA" id="ARBA00023157"/>
    </source>
</evidence>
<evidence type="ECO:0000256" key="10">
    <source>
        <dbReference type="SAM" id="Phobius"/>
    </source>
</evidence>
<comment type="subcellular location">
    <subcellularLocation>
        <location evidence="1">Membrane</location>
        <topology evidence="1">Multi-pass membrane protein</topology>
    </subcellularLocation>
</comment>
<dbReference type="CDD" id="cd12922">
    <property type="entry name" value="VKOR_5"/>
    <property type="match status" value="1"/>
</dbReference>
<reference evidence="13" key="1">
    <citation type="journal article" date="2019" name="Int. J. Syst. Evol. Microbiol.">
        <title>The Global Catalogue of Microorganisms (GCM) 10K type strain sequencing project: providing services to taxonomists for standard genome sequencing and annotation.</title>
        <authorList>
            <consortium name="The Broad Institute Genomics Platform"/>
            <consortium name="The Broad Institute Genome Sequencing Center for Infectious Disease"/>
            <person name="Wu L."/>
            <person name="Ma J."/>
        </authorList>
    </citation>
    <scope>NUCLEOTIDE SEQUENCE [LARGE SCALE GENOMIC DNA]</scope>
    <source>
        <strain evidence="13">JCM 11813</strain>
    </source>
</reference>
<protein>
    <submittedName>
        <fullName evidence="12">Vitamin K epoxide reductase family protein</fullName>
    </submittedName>
</protein>
<accession>A0ABP4EU24</accession>
<dbReference type="RefSeq" id="WP_343906323.1">
    <property type="nucleotide sequence ID" value="NZ_BAAAJE010000002.1"/>
</dbReference>
<sequence length="215" mass="23446">MTQVLDPAEPFTHGSRLHRLRHSRATVWVTMLAASVASLVASLVLSIDAVRLAENPNADLGCNINAVISCGTVATSWQSSLLGFPNAFLGLMTEPVVITVAVAALGGVVFPRWFMVAAQVVYTIGLAFAYWLFYEAMFDIGALCPWCLLITVATTLVFFEMTYVNIRDDNLHLPRRLQHALLGALRSNLDLVLVVAWILVLVLAVVLKYGDALFA</sequence>
<dbReference type="Proteomes" id="UP001499979">
    <property type="component" value="Unassembled WGS sequence"/>
</dbReference>
<feature type="transmembrane region" description="Helical" evidence="10">
    <location>
        <begin position="113"/>
        <end position="134"/>
    </location>
</feature>
<keyword evidence="7 10" id="KW-0472">Membrane</keyword>
<dbReference type="InterPro" id="IPR041714">
    <property type="entry name" value="VKOR_Actinobacteria"/>
</dbReference>